<keyword evidence="3" id="KW-1003">Cell membrane</keyword>
<dbReference type="GO" id="GO:0055085">
    <property type="term" value="P:transmembrane transport"/>
    <property type="evidence" value="ECO:0007669"/>
    <property type="project" value="InterPro"/>
</dbReference>
<evidence type="ECO:0000256" key="4">
    <source>
        <dbReference type="ARBA" id="ARBA00022692"/>
    </source>
</evidence>
<dbReference type="PANTHER" id="PTHR43386">
    <property type="entry name" value="OLIGOPEPTIDE TRANSPORT SYSTEM PERMEASE PROTEIN APPC"/>
    <property type="match status" value="1"/>
</dbReference>
<dbReference type="OrthoDB" id="6637947at2"/>
<reference evidence="9 10" key="1">
    <citation type="submission" date="2017-05" db="EMBL/GenBank/DDBJ databases">
        <title>Complete genome sequence of Streptomyces sp. SCSIO 03032 revealed the diverse biosynthetic pathways for its bioactive secondary metabolites.</title>
        <authorList>
            <person name="Ma L."/>
            <person name="Zhu Y."/>
            <person name="Zhang W."/>
            <person name="Zhang G."/>
            <person name="Tian X."/>
            <person name="Zhang S."/>
            <person name="Zhang C."/>
        </authorList>
    </citation>
    <scope>NUCLEOTIDE SEQUENCE [LARGE SCALE GENOMIC DNA]</scope>
    <source>
        <strain evidence="9 10">SCSIO 03032</strain>
    </source>
</reference>
<sequence>MGRVTRTVLRCLPLAAVVLTAVFALAGPWLPVHSPTAQVGAPFEPASWEHPLGTDFLGRDALARTVHGGRSIVLQALAATALGSVVGLLAGTFAGLAGRGPATGALRVVDGLAAVPPLLVMLLIAAGRPGSEAAVFVAVTVVSLPFSVRVVSEATRRLAGLSYVRTALARGDSRFAVIRHDVLPNIVREAWAEAGIRFIAATQLCATAGFLGLGAPAPAANWGRLVRENAAGAVVNPWPVLAPAALLVVLALGATLAADRLTSPGGHPRGERSVVT</sequence>
<dbReference type="GO" id="GO:0005886">
    <property type="term" value="C:plasma membrane"/>
    <property type="evidence" value="ECO:0007669"/>
    <property type="project" value="UniProtKB-SubCell"/>
</dbReference>
<dbReference type="PANTHER" id="PTHR43386:SF25">
    <property type="entry name" value="PEPTIDE ABC TRANSPORTER PERMEASE PROTEIN"/>
    <property type="match status" value="1"/>
</dbReference>
<comment type="subcellular location">
    <subcellularLocation>
        <location evidence="1 7">Cell membrane</location>
        <topology evidence="1 7">Multi-pass membrane protein</topology>
    </subcellularLocation>
</comment>
<keyword evidence="2 7" id="KW-0813">Transport</keyword>
<evidence type="ECO:0000256" key="5">
    <source>
        <dbReference type="ARBA" id="ARBA00022989"/>
    </source>
</evidence>
<gene>
    <name evidence="9" type="ORF">CAG99_24225</name>
</gene>
<feature type="transmembrane region" description="Helical" evidence="7">
    <location>
        <begin position="198"/>
        <end position="220"/>
    </location>
</feature>
<evidence type="ECO:0000259" key="8">
    <source>
        <dbReference type="PROSITE" id="PS50928"/>
    </source>
</evidence>
<dbReference type="Pfam" id="PF00528">
    <property type="entry name" value="BPD_transp_1"/>
    <property type="match status" value="1"/>
</dbReference>
<feature type="transmembrane region" description="Helical" evidence="7">
    <location>
        <begin position="240"/>
        <end position="258"/>
    </location>
</feature>
<dbReference type="KEGG" id="smao:CAG99_24225"/>
<feature type="domain" description="ABC transmembrane type-1" evidence="8">
    <location>
        <begin position="73"/>
        <end position="258"/>
    </location>
</feature>
<feature type="transmembrane region" description="Helical" evidence="7">
    <location>
        <begin position="72"/>
        <end position="96"/>
    </location>
</feature>
<feature type="transmembrane region" description="Helical" evidence="7">
    <location>
        <begin position="133"/>
        <end position="151"/>
    </location>
</feature>
<keyword evidence="5 7" id="KW-1133">Transmembrane helix</keyword>
<comment type="similarity">
    <text evidence="7">Belongs to the binding-protein-dependent transport system permease family.</text>
</comment>
<keyword evidence="4 7" id="KW-0812">Transmembrane</keyword>
<evidence type="ECO:0000256" key="2">
    <source>
        <dbReference type="ARBA" id="ARBA00022448"/>
    </source>
</evidence>
<keyword evidence="10" id="KW-1185">Reference proteome</keyword>
<dbReference type="PROSITE" id="PS50928">
    <property type="entry name" value="ABC_TM1"/>
    <property type="match status" value="1"/>
</dbReference>
<evidence type="ECO:0000256" key="6">
    <source>
        <dbReference type="ARBA" id="ARBA00023136"/>
    </source>
</evidence>
<feature type="transmembrane region" description="Helical" evidence="7">
    <location>
        <begin position="12"/>
        <end position="30"/>
    </location>
</feature>
<evidence type="ECO:0000313" key="9">
    <source>
        <dbReference type="EMBL" id="ARQ72612.1"/>
    </source>
</evidence>
<dbReference type="InterPro" id="IPR050366">
    <property type="entry name" value="BP-dependent_transpt_permease"/>
</dbReference>
<dbReference type="SUPFAM" id="SSF161098">
    <property type="entry name" value="MetI-like"/>
    <property type="match status" value="1"/>
</dbReference>
<dbReference type="CDD" id="cd06261">
    <property type="entry name" value="TM_PBP2"/>
    <property type="match status" value="1"/>
</dbReference>
<protein>
    <recommendedName>
        <fullName evidence="8">ABC transmembrane type-1 domain-containing protein</fullName>
    </recommendedName>
</protein>
<evidence type="ECO:0000313" key="10">
    <source>
        <dbReference type="Proteomes" id="UP000194218"/>
    </source>
</evidence>
<evidence type="ECO:0000256" key="1">
    <source>
        <dbReference type="ARBA" id="ARBA00004651"/>
    </source>
</evidence>
<dbReference type="Proteomes" id="UP000194218">
    <property type="component" value="Chromosome"/>
</dbReference>
<dbReference type="Gene3D" id="1.10.3720.10">
    <property type="entry name" value="MetI-like"/>
    <property type="match status" value="1"/>
</dbReference>
<evidence type="ECO:0000256" key="3">
    <source>
        <dbReference type="ARBA" id="ARBA00022475"/>
    </source>
</evidence>
<feature type="transmembrane region" description="Helical" evidence="7">
    <location>
        <begin position="108"/>
        <end position="127"/>
    </location>
</feature>
<name>A0A1W7D6L7_9ACTN</name>
<proteinExistence type="inferred from homology"/>
<dbReference type="InterPro" id="IPR000515">
    <property type="entry name" value="MetI-like"/>
</dbReference>
<dbReference type="EMBL" id="CP021121">
    <property type="protein sequence ID" value="ARQ72612.1"/>
    <property type="molecule type" value="Genomic_DNA"/>
</dbReference>
<dbReference type="AlphaFoldDB" id="A0A1W7D6L7"/>
<accession>A0A1W7D6L7</accession>
<organism evidence="9 10">
    <name type="scientific">Streptomyces marincola</name>
    <dbReference type="NCBI Taxonomy" id="2878388"/>
    <lineage>
        <taxon>Bacteria</taxon>
        <taxon>Bacillati</taxon>
        <taxon>Actinomycetota</taxon>
        <taxon>Actinomycetes</taxon>
        <taxon>Kitasatosporales</taxon>
        <taxon>Streptomycetaceae</taxon>
        <taxon>Streptomyces</taxon>
    </lineage>
</organism>
<dbReference type="InterPro" id="IPR035906">
    <property type="entry name" value="MetI-like_sf"/>
</dbReference>
<keyword evidence="6 7" id="KW-0472">Membrane</keyword>
<evidence type="ECO:0000256" key="7">
    <source>
        <dbReference type="RuleBase" id="RU363032"/>
    </source>
</evidence>